<protein>
    <submittedName>
        <fullName evidence="1">Uncharacterized protein</fullName>
    </submittedName>
</protein>
<dbReference type="AlphaFoldDB" id="A0A5E4QGD4"/>
<dbReference type="PROSITE" id="PS51257">
    <property type="entry name" value="PROKAR_LIPOPROTEIN"/>
    <property type="match status" value="1"/>
</dbReference>
<evidence type="ECO:0000313" key="2">
    <source>
        <dbReference type="Proteomes" id="UP000324832"/>
    </source>
</evidence>
<reference evidence="1 2" key="1">
    <citation type="submission" date="2017-07" db="EMBL/GenBank/DDBJ databases">
        <authorList>
            <person name="Talla V."/>
            <person name="Backstrom N."/>
        </authorList>
    </citation>
    <scope>NUCLEOTIDE SEQUENCE [LARGE SCALE GENOMIC DNA]</scope>
</reference>
<keyword evidence="2" id="KW-1185">Reference proteome</keyword>
<proteinExistence type="predicted"/>
<evidence type="ECO:0000313" key="1">
    <source>
        <dbReference type="EMBL" id="VVC96576.1"/>
    </source>
</evidence>
<sequence>MRQHARVRAVASARLSVRTACAHCCGLAACRPPTRCSSASCCGSRAALPSPRPRVCLRWLVSTSLTVPDPGSQTEVKSTLLGRAREIVCTIVGRSGAL</sequence>
<organism evidence="1 2">
    <name type="scientific">Leptidea sinapis</name>
    <dbReference type="NCBI Taxonomy" id="189913"/>
    <lineage>
        <taxon>Eukaryota</taxon>
        <taxon>Metazoa</taxon>
        <taxon>Ecdysozoa</taxon>
        <taxon>Arthropoda</taxon>
        <taxon>Hexapoda</taxon>
        <taxon>Insecta</taxon>
        <taxon>Pterygota</taxon>
        <taxon>Neoptera</taxon>
        <taxon>Endopterygota</taxon>
        <taxon>Lepidoptera</taxon>
        <taxon>Glossata</taxon>
        <taxon>Ditrysia</taxon>
        <taxon>Papilionoidea</taxon>
        <taxon>Pieridae</taxon>
        <taxon>Dismorphiinae</taxon>
        <taxon>Leptidea</taxon>
    </lineage>
</organism>
<gene>
    <name evidence="1" type="ORF">LSINAPIS_LOCUS8042</name>
</gene>
<name>A0A5E4QGD4_9NEOP</name>
<accession>A0A5E4QGD4</accession>
<dbReference type="Proteomes" id="UP000324832">
    <property type="component" value="Unassembled WGS sequence"/>
</dbReference>
<dbReference type="EMBL" id="FZQP02002781">
    <property type="protein sequence ID" value="VVC96576.1"/>
    <property type="molecule type" value="Genomic_DNA"/>
</dbReference>